<dbReference type="Pfam" id="PF01435">
    <property type="entry name" value="Peptidase_M48"/>
    <property type="match status" value="1"/>
</dbReference>
<keyword evidence="12" id="KW-1185">Reference proteome</keyword>
<evidence type="ECO:0000256" key="8">
    <source>
        <dbReference type="HAMAP-Rule" id="MF_00997"/>
    </source>
</evidence>
<dbReference type="GO" id="GO:0042597">
    <property type="term" value="C:periplasmic space"/>
    <property type="evidence" value="ECO:0007669"/>
    <property type="project" value="UniProtKB-SubCell"/>
</dbReference>
<dbReference type="PANTHER" id="PTHR22726">
    <property type="entry name" value="METALLOENDOPEPTIDASE OMA1"/>
    <property type="match status" value="1"/>
</dbReference>
<evidence type="ECO:0000256" key="2">
    <source>
        <dbReference type="ARBA" id="ARBA00022723"/>
    </source>
</evidence>
<keyword evidence="7 8" id="KW-0482">Metalloprotease</keyword>
<comment type="similarity">
    <text evidence="8">Belongs to the peptidase M48 family. BepA subfamily.</text>
</comment>
<dbReference type="GO" id="GO:0016020">
    <property type="term" value="C:membrane"/>
    <property type="evidence" value="ECO:0007669"/>
    <property type="project" value="InterPro"/>
</dbReference>
<gene>
    <name evidence="11" type="ORF">EPA99_10795</name>
</gene>
<dbReference type="SUPFAM" id="SSF48452">
    <property type="entry name" value="TPR-like"/>
    <property type="match status" value="1"/>
</dbReference>
<feature type="binding site" evidence="8">
    <location>
        <position position="134"/>
    </location>
    <ligand>
        <name>Zn(2+)</name>
        <dbReference type="ChEBI" id="CHEBI:29105"/>
        <note>catalytic</note>
    </ligand>
</feature>
<evidence type="ECO:0000259" key="10">
    <source>
        <dbReference type="Pfam" id="PF01435"/>
    </source>
</evidence>
<dbReference type="HAMAP" id="MF_00997">
    <property type="entry name" value="Protease_BepA"/>
    <property type="match status" value="1"/>
</dbReference>
<keyword evidence="2 8" id="KW-0479">Metal-binding</keyword>
<evidence type="ECO:0000313" key="12">
    <source>
        <dbReference type="Proteomes" id="UP000289784"/>
    </source>
</evidence>
<evidence type="ECO:0000256" key="6">
    <source>
        <dbReference type="ARBA" id="ARBA00022833"/>
    </source>
</evidence>
<evidence type="ECO:0000256" key="7">
    <source>
        <dbReference type="ARBA" id="ARBA00023049"/>
    </source>
</evidence>
<protein>
    <recommendedName>
        <fullName evidence="8">Putative beta-barrel assembly-enhancing protease</fullName>
        <ecNumber evidence="8">3.4.-.-</ecNumber>
    </recommendedName>
</protein>
<dbReference type="Gene3D" id="3.30.2010.10">
    <property type="entry name" value="Metalloproteases ('zincins'), catalytic domain"/>
    <property type="match status" value="1"/>
</dbReference>
<dbReference type="AlphaFoldDB" id="A0A4Q1JVM6"/>
<comment type="cofactor">
    <cofactor evidence="8">
        <name>Zn(2+)</name>
        <dbReference type="ChEBI" id="CHEBI:29105"/>
    </cofactor>
    <text evidence="8">Binds 1 zinc ion per subunit.</text>
</comment>
<feature type="domain" description="Peptidase M48" evidence="10">
    <location>
        <begin position="67"/>
        <end position="262"/>
    </location>
</feature>
<feature type="active site" description="Proton donor" evidence="8">
    <location>
        <position position="204"/>
    </location>
</feature>
<dbReference type="OrthoDB" id="9810445at2"/>
<sequence precursor="true">MRPTLLATALTLLVAAPLAWGQQDLKLPDIGSSAGELLTPARQEEYGAMTLRELRNYGYLLDDPLVSDWLSDLGRRLGAKSDRPEQKFTFFTLRDRQINAFATLGGYIGMNSGLVLAAEREDEVAAVLAHEIAHVTQQHVLRGVERAQRDQVPILLGMLGAIVAAQAAGGRSSGDATQAALASAMGLMAQRQIDYTRSNESEADRVGIYTLERAGYDPEAMAAFFERLQLAMRSNMGSGRDQYPDYLQTHPVTTTRISESRQRAEQIERGKRTTTTVRTPGGKVTESIPQEGDYASGRAPGLIPAAPFDYTLVAGNAKAGSSGLFALAKERLRVLSADTPNAAIREYLGIQRGKGSLTDAQRYGLALAQLRDNQVQVAEQTLGELLAEDPDNPWLIIALAQAELRGGKPAAANKRMDALLARDASDRPVALSYADLLNEQGTAAAGKRAQAILRPLQASAGDDPLFQQAYARANELAGEATRAAEAYAEVAFLNGRPEQALLQLQTLKQRQDLDYYTRARVDARIASITPQVLELRRLGVRDEVLDRR</sequence>
<evidence type="ECO:0000256" key="3">
    <source>
        <dbReference type="ARBA" id="ARBA00022729"/>
    </source>
</evidence>
<evidence type="ECO:0000256" key="5">
    <source>
        <dbReference type="ARBA" id="ARBA00022801"/>
    </source>
</evidence>
<dbReference type="Proteomes" id="UP000289784">
    <property type="component" value="Unassembled WGS sequence"/>
</dbReference>
<comment type="caution">
    <text evidence="11">The sequence shown here is derived from an EMBL/GenBank/DDBJ whole genome shotgun (WGS) entry which is preliminary data.</text>
</comment>
<dbReference type="Pfam" id="PF14559">
    <property type="entry name" value="TPR_19"/>
    <property type="match status" value="1"/>
</dbReference>
<dbReference type="PANTHER" id="PTHR22726:SF1">
    <property type="entry name" value="METALLOENDOPEPTIDASE OMA1, MITOCHONDRIAL"/>
    <property type="match status" value="1"/>
</dbReference>
<feature type="binding site" evidence="8">
    <location>
        <position position="200"/>
    </location>
    <ligand>
        <name>Zn(2+)</name>
        <dbReference type="ChEBI" id="CHEBI:29105"/>
        <note>catalytic</note>
    </ligand>
</feature>
<comment type="function">
    <text evidence="8">Functions as both a chaperone and a metalloprotease. Maintains the integrity of the outer membrane by promoting either the assembly or the elimination of outer membrane proteins, depending on their folding state.</text>
</comment>
<evidence type="ECO:0000256" key="4">
    <source>
        <dbReference type="ARBA" id="ARBA00022764"/>
    </source>
</evidence>
<feature type="region of interest" description="Disordered" evidence="9">
    <location>
        <begin position="267"/>
        <end position="293"/>
    </location>
</feature>
<dbReference type="InterPro" id="IPR051156">
    <property type="entry name" value="Mito/Outer_Membr_Metalloprot"/>
</dbReference>
<comment type="subcellular location">
    <subcellularLocation>
        <location evidence="8">Periplasm</location>
    </subcellularLocation>
</comment>
<keyword evidence="1 8" id="KW-0645">Protease</keyword>
<evidence type="ECO:0000256" key="1">
    <source>
        <dbReference type="ARBA" id="ARBA00022670"/>
    </source>
</evidence>
<dbReference type="EMBL" id="SAWZ01000005">
    <property type="protein sequence ID" value="RXR05229.1"/>
    <property type="molecule type" value="Genomic_DNA"/>
</dbReference>
<dbReference type="RefSeq" id="WP_129471233.1">
    <property type="nucleotide sequence ID" value="NZ_SAWZ01000005.1"/>
</dbReference>
<keyword evidence="5 8" id="KW-0378">Hydrolase</keyword>
<evidence type="ECO:0000313" key="11">
    <source>
        <dbReference type="EMBL" id="RXR05229.1"/>
    </source>
</evidence>
<feature type="active site" evidence="8">
    <location>
        <position position="131"/>
    </location>
</feature>
<keyword evidence="3 8" id="KW-0732">Signal</keyword>
<evidence type="ECO:0000256" key="9">
    <source>
        <dbReference type="SAM" id="MobiDB-lite"/>
    </source>
</evidence>
<dbReference type="InterPro" id="IPR001915">
    <property type="entry name" value="Peptidase_M48"/>
</dbReference>
<dbReference type="InterPro" id="IPR030873">
    <property type="entry name" value="Protease_BepA"/>
</dbReference>
<dbReference type="GO" id="GO:0051603">
    <property type="term" value="P:proteolysis involved in protein catabolic process"/>
    <property type="evidence" value="ECO:0007669"/>
    <property type="project" value="TreeGrafter"/>
</dbReference>
<name>A0A4Q1JVM6_9GAMM</name>
<feature type="chain" id="PRO_5021053181" description="Putative beta-barrel assembly-enhancing protease" evidence="8">
    <location>
        <begin position="22"/>
        <end position="548"/>
    </location>
</feature>
<dbReference type="GO" id="GO:0008270">
    <property type="term" value="F:zinc ion binding"/>
    <property type="evidence" value="ECO:0007669"/>
    <property type="project" value="UniProtKB-UniRule"/>
</dbReference>
<keyword evidence="6 8" id="KW-0862">Zinc</keyword>
<accession>A0A4Q1JVM6</accession>
<organism evidence="11 12">
    <name type="scientific">Pseudoxanthomonas composti</name>
    <dbReference type="NCBI Taxonomy" id="2137479"/>
    <lineage>
        <taxon>Bacteria</taxon>
        <taxon>Pseudomonadati</taxon>
        <taxon>Pseudomonadota</taxon>
        <taxon>Gammaproteobacteria</taxon>
        <taxon>Lysobacterales</taxon>
        <taxon>Lysobacteraceae</taxon>
        <taxon>Pseudoxanthomonas</taxon>
    </lineage>
</organism>
<feature type="signal peptide" evidence="8">
    <location>
        <begin position="1"/>
        <end position="21"/>
    </location>
</feature>
<dbReference type="Gene3D" id="1.25.40.10">
    <property type="entry name" value="Tetratricopeptide repeat domain"/>
    <property type="match status" value="1"/>
</dbReference>
<dbReference type="GO" id="GO:0004222">
    <property type="term" value="F:metalloendopeptidase activity"/>
    <property type="evidence" value="ECO:0007669"/>
    <property type="project" value="InterPro"/>
</dbReference>
<feature type="binding site" evidence="8">
    <location>
        <position position="130"/>
    </location>
    <ligand>
        <name>Zn(2+)</name>
        <dbReference type="ChEBI" id="CHEBI:29105"/>
        <note>catalytic</note>
    </ligand>
</feature>
<reference evidence="11 12" key="1">
    <citation type="submission" date="2019-01" db="EMBL/GenBank/DDBJ databases">
        <title>Pseudoxanthomonas composti sp. nov., isolated from compost.</title>
        <authorList>
            <person name="Yang G."/>
        </authorList>
    </citation>
    <scope>NUCLEOTIDE SEQUENCE [LARGE SCALE GENOMIC DNA]</scope>
    <source>
        <strain evidence="11 12">GSS15</strain>
    </source>
</reference>
<keyword evidence="4 8" id="KW-0574">Periplasm</keyword>
<proteinExistence type="inferred from homology"/>
<dbReference type="InterPro" id="IPR011990">
    <property type="entry name" value="TPR-like_helical_dom_sf"/>
</dbReference>
<dbReference type="EC" id="3.4.-.-" evidence="8"/>